<dbReference type="InterPro" id="IPR000330">
    <property type="entry name" value="SNF2_N"/>
</dbReference>
<dbReference type="CDD" id="cd18793">
    <property type="entry name" value="SF2_C_SNF"/>
    <property type="match status" value="1"/>
</dbReference>
<evidence type="ECO:0000259" key="6">
    <source>
        <dbReference type="PROSITE" id="PS51194"/>
    </source>
</evidence>
<dbReference type="SUPFAM" id="SSF52540">
    <property type="entry name" value="P-loop containing nucleoside triphosphate hydrolases"/>
    <property type="match status" value="2"/>
</dbReference>
<dbReference type="Gene3D" id="3.40.50.10810">
    <property type="entry name" value="Tandem AAA-ATPase domain"/>
    <property type="match status" value="1"/>
</dbReference>
<dbReference type="PROSITE" id="PS51194">
    <property type="entry name" value="HELICASE_CTER"/>
    <property type="match status" value="1"/>
</dbReference>
<dbReference type="GO" id="GO:0004386">
    <property type="term" value="F:helicase activity"/>
    <property type="evidence" value="ECO:0007669"/>
    <property type="project" value="UniProtKB-KW"/>
</dbReference>
<keyword evidence="4" id="KW-0067">ATP-binding</keyword>
<dbReference type="PROSITE" id="PS51192">
    <property type="entry name" value="HELICASE_ATP_BIND_1"/>
    <property type="match status" value="1"/>
</dbReference>
<dbReference type="Proteomes" id="UP000036045">
    <property type="component" value="Unassembled WGS sequence"/>
</dbReference>
<keyword evidence="3 7" id="KW-0347">Helicase</keyword>
<evidence type="ECO:0000313" key="8">
    <source>
        <dbReference type="Proteomes" id="UP000036045"/>
    </source>
</evidence>
<evidence type="ECO:0000256" key="4">
    <source>
        <dbReference type="ARBA" id="ARBA00022840"/>
    </source>
</evidence>
<dbReference type="Pfam" id="PF00176">
    <property type="entry name" value="SNF2-rel_dom"/>
    <property type="match status" value="1"/>
</dbReference>
<evidence type="ECO:0000256" key="3">
    <source>
        <dbReference type="ARBA" id="ARBA00022806"/>
    </source>
</evidence>
<evidence type="ECO:0000256" key="2">
    <source>
        <dbReference type="ARBA" id="ARBA00022801"/>
    </source>
</evidence>
<dbReference type="AlphaFoldDB" id="A0A0J1IMS2"/>
<comment type="caution">
    <text evidence="7">The sequence shown here is derived from an EMBL/GenBank/DDBJ whole genome shotgun (WGS) entry which is preliminary data.</text>
</comment>
<dbReference type="CDD" id="cd18011">
    <property type="entry name" value="DEXDc_RapA"/>
    <property type="match status" value="1"/>
</dbReference>
<evidence type="ECO:0000259" key="5">
    <source>
        <dbReference type="PROSITE" id="PS51192"/>
    </source>
</evidence>
<keyword evidence="8" id="KW-1185">Reference proteome</keyword>
<dbReference type="EMBL" id="LDPH01000004">
    <property type="protein sequence ID" value="KLV27203.1"/>
    <property type="molecule type" value="Genomic_DNA"/>
</dbReference>
<protein>
    <submittedName>
        <fullName evidence="7">ATP-dependent helicase</fullName>
    </submittedName>
</protein>
<dbReference type="InterPro" id="IPR027417">
    <property type="entry name" value="P-loop_NTPase"/>
</dbReference>
<feature type="domain" description="Helicase ATP-binding" evidence="5">
    <location>
        <begin position="70"/>
        <end position="224"/>
    </location>
</feature>
<dbReference type="InterPro" id="IPR049730">
    <property type="entry name" value="SNF2/RAD54-like_C"/>
</dbReference>
<keyword evidence="2" id="KW-0378">Hydrolase</keyword>
<dbReference type="InterPro" id="IPR057342">
    <property type="entry name" value="DEXDc_RapA"/>
</dbReference>
<dbReference type="InterPro" id="IPR038718">
    <property type="entry name" value="SNF2-like_sf"/>
</dbReference>
<dbReference type="Pfam" id="PF00271">
    <property type="entry name" value="Helicase_C"/>
    <property type="match status" value="1"/>
</dbReference>
<dbReference type="OrthoDB" id="9814088at2"/>
<evidence type="ECO:0000313" key="7">
    <source>
        <dbReference type="EMBL" id="KLV27203.1"/>
    </source>
</evidence>
<dbReference type="GO" id="GO:0016787">
    <property type="term" value="F:hydrolase activity"/>
    <property type="evidence" value="ECO:0007669"/>
    <property type="project" value="UniProtKB-KW"/>
</dbReference>
<dbReference type="InterPro" id="IPR014001">
    <property type="entry name" value="Helicase_ATP-bd"/>
</dbReference>
<dbReference type="SMART" id="SM00490">
    <property type="entry name" value="HELICc"/>
    <property type="match status" value="1"/>
</dbReference>
<dbReference type="GO" id="GO:0005524">
    <property type="term" value="F:ATP binding"/>
    <property type="evidence" value="ECO:0007669"/>
    <property type="project" value="UniProtKB-KW"/>
</dbReference>
<proteinExistence type="predicted"/>
<dbReference type="InterPro" id="IPR001650">
    <property type="entry name" value="Helicase_C-like"/>
</dbReference>
<accession>A0A0J1IMS2</accession>
<name>A0A0J1IMS2_NIACI</name>
<dbReference type="Gene3D" id="3.40.50.300">
    <property type="entry name" value="P-loop containing nucleotide triphosphate hydrolases"/>
    <property type="match status" value="1"/>
</dbReference>
<dbReference type="PANTHER" id="PTHR10799">
    <property type="entry name" value="SNF2/RAD54 HELICASE FAMILY"/>
    <property type="match status" value="1"/>
</dbReference>
<dbReference type="SMART" id="SM00487">
    <property type="entry name" value="DEXDc"/>
    <property type="match status" value="1"/>
</dbReference>
<organism evidence="7 8">
    <name type="scientific">Niallia circulans</name>
    <name type="common">Bacillus circulans</name>
    <dbReference type="NCBI Taxonomy" id="1397"/>
    <lineage>
        <taxon>Bacteria</taxon>
        <taxon>Bacillati</taxon>
        <taxon>Bacillota</taxon>
        <taxon>Bacilli</taxon>
        <taxon>Bacillales</taxon>
        <taxon>Bacillaceae</taxon>
        <taxon>Niallia</taxon>
    </lineage>
</organism>
<dbReference type="PATRIC" id="fig|1397.4.peg.4007"/>
<keyword evidence="1" id="KW-0547">Nucleotide-binding</keyword>
<feature type="domain" description="Helicase C-terminal" evidence="6">
    <location>
        <begin position="368"/>
        <end position="517"/>
    </location>
</feature>
<evidence type="ECO:0000256" key="1">
    <source>
        <dbReference type="ARBA" id="ARBA00022741"/>
    </source>
</evidence>
<dbReference type="RefSeq" id="WP_047941172.1">
    <property type="nucleotide sequence ID" value="NZ_JARTLH010000001.1"/>
</dbReference>
<gene>
    <name evidence="7" type="ORF">ABW02_06670</name>
</gene>
<reference evidence="7 8" key="1">
    <citation type="submission" date="2015-05" db="EMBL/GenBank/DDBJ databases">
        <title>Whole genome sequence and identification of bacterial endophytes from Costus igneus.</title>
        <authorList>
            <person name="Lee Y.P."/>
            <person name="Gan H.M."/>
            <person name="Eng W."/>
            <person name="Wheatley M.S."/>
            <person name="Caraballo A."/>
            <person name="Polter S."/>
            <person name="Savka M.A."/>
            <person name="Hudson A.O."/>
        </authorList>
    </citation>
    <scope>NUCLEOTIDE SEQUENCE [LARGE SCALE GENOMIC DNA]</scope>
    <source>
        <strain evidence="7 8">RIT379</strain>
    </source>
</reference>
<sequence>MTLQINFDDSWNDQLLKRISDDGPWANWELYKLAVEVEQHNIIPEFEGLQAPKYLSDLSPLPHQLEVAKKVIEDMNGKAILADEVGLGKTIEAGLILKEYMIRGLVKKVLILVPASLVTQWAYELNSKFYIPAMVQRKSYVWEQCDIVVSSIDTAKRQPHRDIINNLDYDLVIIDEAHKLKNNKTKNYEFVQNLKKKFCLLLTATPIQNRISEIFNLVSLLKPGHLGSESSFYEKYKKDARSIDDDENLKALVNKVMIRNRRHDTGIEWTKRIVEAVPIEFTKEERALYEGLADLKTETNLSSNIENPRSPFSMITLQREACSSREAVYYTLQNMVKKVENPTPQFQQRIQELVKKVEAVQQNSKANKALELIKKINDKVIIFTEYRATQLYLQWFLKQHGITSVPFRGGFKRGKKDWMRDLFQNHAQVLIATEAGGEGINLQFCHHIINFDLPWNPMRLEQRIGRIHRLGQKEDVKIYNFAVKDTVEDHILKLLYEKIHLFEKVIGELDDILTKLDFGNMDDYMIDIFSHSKSEGEMKIKMDNLTSMIEFAQSMKEDEPYEATGNSSIS</sequence>